<sequence length="320" mass="35229">MALFRRRPSTVQLDPDHGDPAAAALRAATRAGDWRAMNHQLAAVPQGEYSDGLVIGAVMETNGVEQWIPQVVAAEPQSALAHLVSGARHIGWAWQARGGGYASDVSREQFQVFFERLRVAEDALYRTAELRPDWSAPWYLLQMSGRGLQVGQEIQRRRFEATVRRCPGHMGAHQQQLQQLCKKWGGSHQEAHAFARSAMLAAPLGSPFGKLVASAHIEEALSGEGRDLTAHLSRPEVLAQLHEAADRSFRHPHFAHHITPGGWIPVYNTFAMAFSLAGDVTAARHCFTALGDHATEWPWQYLNGGDPAKAFTTWRAKAGL</sequence>
<comment type="caution">
    <text evidence="1">The sequence shown here is derived from an EMBL/GenBank/DDBJ whole genome shotgun (WGS) entry which is preliminary data.</text>
</comment>
<dbReference type="RefSeq" id="WP_229891261.1">
    <property type="nucleotide sequence ID" value="NZ_BNBD01000008.1"/>
</dbReference>
<gene>
    <name evidence="1" type="ORF">GCM10010218_41330</name>
</gene>
<evidence type="ECO:0000313" key="1">
    <source>
        <dbReference type="EMBL" id="GHF55533.1"/>
    </source>
</evidence>
<proteinExistence type="predicted"/>
<organism evidence="1 2">
    <name type="scientific">Streptomyces mashuensis</name>
    <dbReference type="NCBI Taxonomy" id="33904"/>
    <lineage>
        <taxon>Bacteria</taxon>
        <taxon>Bacillati</taxon>
        <taxon>Actinomycetota</taxon>
        <taxon>Actinomycetes</taxon>
        <taxon>Kitasatosporales</taxon>
        <taxon>Streptomycetaceae</taxon>
        <taxon>Streptomyces</taxon>
    </lineage>
</organism>
<evidence type="ECO:0008006" key="3">
    <source>
        <dbReference type="Google" id="ProtNLM"/>
    </source>
</evidence>
<name>A0A919EED3_9ACTN</name>
<reference evidence="1" key="1">
    <citation type="journal article" date="2014" name="Int. J. Syst. Evol. Microbiol.">
        <title>Complete genome sequence of Corynebacterium casei LMG S-19264T (=DSM 44701T), isolated from a smear-ripened cheese.</title>
        <authorList>
            <consortium name="US DOE Joint Genome Institute (JGI-PGF)"/>
            <person name="Walter F."/>
            <person name="Albersmeier A."/>
            <person name="Kalinowski J."/>
            <person name="Ruckert C."/>
        </authorList>
    </citation>
    <scope>NUCLEOTIDE SEQUENCE</scope>
    <source>
        <strain evidence="1">JCM 4059</strain>
    </source>
</reference>
<reference evidence="1" key="2">
    <citation type="submission" date="2020-09" db="EMBL/GenBank/DDBJ databases">
        <authorList>
            <person name="Sun Q."/>
            <person name="Ohkuma M."/>
        </authorList>
    </citation>
    <scope>NUCLEOTIDE SEQUENCE</scope>
    <source>
        <strain evidence="1">JCM 4059</strain>
    </source>
</reference>
<evidence type="ECO:0000313" key="2">
    <source>
        <dbReference type="Proteomes" id="UP000638313"/>
    </source>
</evidence>
<keyword evidence="2" id="KW-1185">Reference proteome</keyword>
<protein>
    <recommendedName>
        <fullName evidence="3">DUF4034 domain-containing protein</fullName>
    </recommendedName>
</protein>
<dbReference type="AlphaFoldDB" id="A0A919EED3"/>
<dbReference type="EMBL" id="BNBD01000008">
    <property type="protein sequence ID" value="GHF55533.1"/>
    <property type="molecule type" value="Genomic_DNA"/>
</dbReference>
<accession>A0A919EED3</accession>
<dbReference type="Proteomes" id="UP000638313">
    <property type="component" value="Unassembled WGS sequence"/>
</dbReference>